<keyword evidence="2" id="KW-1185">Reference proteome</keyword>
<evidence type="ECO:0000313" key="1">
    <source>
        <dbReference type="EMBL" id="GKX65519.1"/>
    </source>
</evidence>
<proteinExistence type="predicted"/>
<sequence length="338" mass="39253">MNKNISFKDRMNQYYSENKELMPDFPKNMLLEVTNACNHSCVFCANSKMTRKKSLIDFNFACRILKEAYDLGTREVGFYSTGEPLINKDLEQYIKLAKDIGYEYVYITTNGALLMPERARSIVESGIDSIKFSINAGTKEKYLAIHGQDNFEEVYNNLKYLFEYRKEHELNFKIFVSCILTKYTAVEKEIFVEKFGKISDNIAFLNCKNQCGVMYEINNLLEVDNTEDVPMSTYCPLPFNKLHITCEGYITACCADFQNYLAVADLNNTKLIDAWNNETFIQLRRRHIENTLEGTLCFNCVENKNDKILPLESKLSAKIDDNCFNKRDEIIDRIKLIK</sequence>
<comment type="caution">
    <text evidence="1">The sequence shown here is derived from an EMBL/GenBank/DDBJ whole genome shotgun (WGS) entry which is preliminary data.</text>
</comment>
<name>A0ACB5R8K0_9CLOT</name>
<reference evidence="1" key="1">
    <citation type="journal article" date="2025" name="Int. J. Syst. Evol. Microbiol.">
        <title>Inconstantimicrobium mannanitabidum sp. nov., a novel member of the family Clostridiaceae isolated from anoxic soil under the treatment of reductive soil disinfestation.</title>
        <authorList>
            <person name="Ueki A."/>
            <person name="Tonouchi A."/>
            <person name="Honma S."/>
            <person name="Kaku N."/>
            <person name="Ueki K."/>
        </authorList>
    </citation>
    <scope>NUCLEOTIDE SEQUENCE</scope>
    <source>
        <strain evidence="1">TW13</strain>
    </source>
</reference>
<accession>A0ACB5R8K0</accession>
<dbReference type="EMBL" id="BROD01000001">
    <property type="protein sequence ID" value="GKX65519.1"/>
    <property type="molecule type" value="Genomic_DNA"/>
</dbReference>
<protein>
    <submittedName>
        <fullName evidence="1">Radical SAM protein</fullName>
    </submittedName>
</protein>
<gene>
    <name evidence="1" type="ORF">rsdtw13_07770</name>
</gene>
<dbReference type="Proteomes" id="UP001058074">
    <property type="component" value="Unassembled WGS sequence"/>
</dbReference>
<organism evidence="1 2">
    <name type="scientific">Inconstantimicrobium mannanitabidum</name>
    <dbReference type="NCBI Taxonomy" id="1604901"/>
    <lineage>
        <taxon>Bacteria</taxon>
        <taxon>Bacillati</taxon>
        <taxon>Bacillota</taxon>
        <taxon>Clostridia</taxon>
        <taxon>Eubacteriales</taxon>
        <taxon>Clostridiaceae</taxon>
        <taxon>Inconstantimicrobium</taxon>
    </lineage>
</organism>
<evidence type="ECO:0000313" key="2">
    <source>
        <dbReference type="Proteomes" id="UP001058074"/>
    </source>
</evidence>